<protein>
    <submittedName>
        <fullName evidence="1">Uncharacterized protein</fullName>
    </submittedName>
</protein>
<dbReference type="AlphaFoldDB" id="A0AAW3PP65"/>
<proteinExistence type="predicted"/>
<accession>A0AAW3PP65</accession>
<comment type="caution">
    <text evidence="1">The sequence shown here is derived from an EMBL/GenBank/DDBJ whole genome shotgun (WGS) entry which is preliminary data.</text>
</comment>
<organism evidence="1 2">
    <name type="scientific">Burkholderia anthina</name>
    <dbReference type="NCBI Taxonomy" id="179879"/>
    <lineage>
        <taxon>Bacteria</taxon>
        <taxon>Pseudomonadati</taxon>
        <taxon>Pseudomonadota</taxon>
        <taxon>Betaproteobacteria</taxon>
        <taxon>Burkholderiales</taxon>
        <taxon>Burkholderiaceae</taxon>
        <taxon>Burkholderia</taxon>
        <taxon>Burkholderia cepacia complex</taxon>
    </lineage>
</organism>
<dbReference type="Proteomes" id="UP000070434">
    <property type="component" value="Unassembled WGS sequence"/>
</dbReference>
<dbReference type="EMBL" id="LNJP01000004">
    <property type="protein sequence ID" value="KWZ29848.1"/>
    <property type="molecule type" value="Genomic_DNA"/>
</dbReference>
<evidence type="ECO:0000313" key="2">
    <source>
        <dbReference type="Proteomes" id="UP000070434"/>
    </source>
</evidence>
<sequence length="101" mass="11220">MQPDGDQPAFRVLALTSCLTRPTFLADSLKAFLPSALNAGLHDVRVIVVLGTELGSKGIVIVRRLNTMDLMPVPIRRLIMWVHSGPIRHGYGPRMYRLTRG</sequence>
<reference evidence="1 2" key="1">
    <citation type="submission" date="2015-11" db="EMBL/GenBank/DDBJ databases">
        <authorList>
            <person name="Sahl J."/>
            <person name="Wagner D."/>
            <person name="Keim P."/>
        </authorList>
    </citation>
    <scope>NUCLEOTIDE SEQUENCE [LARGE SCALE GENOMIC DNA]</scope>
    <source>
        <strain evidence="1 2">AZ-4-2-10-S1-D7</strain>
    </source>
</reference>
<gene>
    <name evidence="1" type="ORF">WS64_30685</name>
</gene>
<evidence type="ECO:0000313" key="1">
    <source>
        <dbReference type="EMBL" id="KWZ29848.1"/>
    </source>
</evidence>
<name>A0AAW3PP65_9BURK</name>